<keyword evidence="3 5" id="KW-0413">Isomerase</keyword>
<dbReference type="PRINTS" id="PR00992">
    <property type="entry name" value="ALARACEMASE"/>
</dbReference>
<dbReference type="CDD" id="cd06827">
    <property type="entry name" value="PLPDE_III_AR_proteobact"/>
    <property type="match status" value="1"/>
</dbReference>
<dbReference type="SUPFAM" id="SSF51419">
    <property type="entry name" value="PLP-binding barrel"/>
    <property type="match status" value="1"/>
</dbReference>
<dbReference type="PANTHER" id="PTHR30511">
    <property type="entry name" value="ALANINE RACEMASE"/>
    <property type="match status" value="1"/>
</dbReference>
<dbReference type="SMART" id="SM01005">
    <property type="entry name" value="Ala_racemase_C"/>
    <property type="match status" value="1"/>
</dbReference>
<sequence>MTARRGLTLSVDLSALRHNFQQIKHYTADSKVMAVIKADAYGHGMLQVARALDQADGFAVAQLSEAVFLRQKGIDKPISVFQGFTDRAQLQQAVRYQLRPAISQRWQLDLLESKLDTGSLDVWLKINTGMGRLGFQPEDVAACWQRLQGLNSVNQSGLMTHFANADVPQHKSNQQQISCFSRIADSLKAETSVSNSAAIMSGLLTQQDWVRPGIMLYGASPLQGRSAEELALKPVMKLQAELIAINPLKKASHVGYGDSWICPENMPVGIVNMGYADGYPRHALTGTPVSINNQRSQLIGRVSMDSIAVDLRGIEARCGDMVELWGDQVPIDEVALRADTIAYELLCHAGRSF</sequence>
<dbReference type="HAMAP" id="MF_01201">
    <property type="entry name" value="Ala_racemase"/>
    <property type="match status" value="1"/>
</dbReference>
<dbReference type="Gene3D" id="2.40.37.10">
    <property type="entry name" value="Lyase, Ornithine Decarboxylase, Chain A, domain 1"/>
    <property type="match status" value="1"/>
</dbReference>
<feature type="domain" description="Alanine racemase C-terminal" evidence="4">
    <location>
        <begin position="235"/>
        <end position="351"/>
    </location>
</feature>
<accession>A0A3B0XUT3</accession>
<organism evidence="5">
    <name type="scientific">hydrothermal vent metagenome</name>
    <dbReference type="NCBI Taxonomy" id="652676"/>
    <lineage>
        <taxon>unclassified sequences</taxon>
        <taxon>metagenomes</taxon>
        <taxon>ecological metagenomes</taxon>
    </lineage>
</organism>
<reference evidence="5" key="1">
    <citation type="submission" date="2018-06" db="EMBL/GenBank/DDBJ databases">
        <authorList>
            <person name="Zhirakovskaya E."/>
        </authorList>
    </citation>
    <scope>NUCLEOTIDE SEQUENCE</scope>
</reference>
<dbReference type="InterPro" id="IPR029066">
    <property type="entry name" value="PLP-binding_barrel"/>
</dbReference>
<evidence type="ECO:0000313" key="5">
    <source>
        <dbReference type="EMBL" id="VAW68510.1"/>
    </source>
</evidence>
<dbReference type="PANTHER" id="PTHR30511:SF0">
    <property type="entry name" value="ALANINE RACEMASE, CATABOLIC-RELATED"/>
    <property type="match status" value="1"/>
</dbReference>
<name>A0A3B0XUT3_9ZZZZ</name>
<evidence type="ECO:0000256" key="3">
    <source>
        <dbReference type="ARBA" id="ARBA00023235"/>
    </source>
</evidence>
<dbReference type="GO" id="GO:0030170">
    <property type="term" value="F:pyridoxal phosphate binding"/>
    <property type="evidence" value="ECO:0007669"/>
    <property type="project" value="TreeGrafter"/>
</dbReference>
<dbReference type="SUPFAM" id="SSF50621">
    <property type="entry name" value="Alanine racemase C-terminal domain-like"/>
    <property type="match status" value="1"/>
</dbReference>
<dbReference type="InterPro" id="IPR001608">
    <property type="entry name" value="Ala_racemase_N"/>
</dbReference>
<evidence type="ECO:0000256" key="2">
    <source>
        <dbReference type="ARBA" id="ARBA00022898"/>
    </source>
</evidence>
<dbReference type="Gene3D" id="3.20.20.10">
    <property type="entry name" value="Alanine racemase"/>
    <property type="match status" value="1"/>
</dbReference>
<evidence type="ECO:0000259" key="4">
    <source>
        <dbReference type="SMART" id="SM01005"/>
    </source>
</evidence>
<dbReference type="NCBIfam" id="TIGR00492">
    <property type="entry name" value="alr"/>
    <property type="match status" value="1"/>
</dbReference>
<dbReference type="Pfam" id="PF01168">
    <property type="entry name" value="Ala_racemase_N"/>
    <property type="match status" value="1"/>
</dbReference>
<dbReference type="InterPro" id="IPR009006">
    <property type="entry name" value="Ala_racemase/Decarboxylase_C"/>
</dbReference>
<dbReference type="GO" id="GO:0008784">
    <property type="term" value="F:alanine racemase activity"/>
    <property type="evidence" value="ECO:0007669"/>
    <property type="project" value="UniProtKB-EC"/>
</dbReference>
<dbReference type="GO" id="GO:0005829">
    <property type="term" value="C:cytosol"/>
    <property type="evidence" value="ECO:0007669"/>
    <property type="project" value="TreeGrafter"/>
</dbReference>
<proteinExistence type="inferred from homology"/>
<gene>
    <name evidence="5" type="ORF">MNBD_GAMMA09-3155</name>
</gene>
<dbReference type="GO" id="GO:0030632">
    <property type="term" value="P:D-alanine biosynthetic process"/>
    <property type="evidence" value="ECO:0007669"/>
    <property type="project" value="TreeGrafter"/>
</dbReference>
<comment type="cofactor">
    <cofactor evidence="1">
        <name>pyridoxal 5'-phosphate</name>
        <dbReference type="ChEBI" id="CHEBI:597326"/>
    </cofactor>
</comment>
<dbReference type="AlphaFoldDB" id="A0A3B0XUT3"/>
<dbReference type="Pfam" id="PF00842">
    <property type="entry name" value="Ala_racemase_C"/>
    <property type="match status" value="1"/>
</dbReference>
<evidence type="ECO:0000256" key="1">
    <source>
        <dbReference type="ARBA" id="ARBA00001933"/>
    </source>
</evidence>
<dbReference type="EC" id="5.1.1.1" evidence="5"/>
<keyword evidence="2" id="KW-0663">Pyridoxal phosphate</keyword>
<protein>
    <submittedName>
        <fullName evidence="5">Alanine racemase</fullName>
        <ecNumber evidence="5">5.1.1.1</ecNumber>
    </submittedName>
</protein>
<dbReference type="InterPro" id="IPR011079">
    <property type="entry name" value="Ala_racemase_C"/>
</dbReference>
<dbReference type="InterPro" id="IPR020622">
    <property type="entry name" value="Ala_racemase_pyridoxalP-BS"/>
</dbReference>
<dbReference type="FunFam" id="3.20.20.10:FF:000002">
    <property type="entry name" value="Alanine racemase"/>
    <property type="match status" value="1"/>
</dbReference>
<dbReference type="EMBL" id="UOFI01000132">
    <property type="protein sequence ID" value="VAW68510.1"/>
    <property type="molecule type" value="Genomic_DNA"/>
</dbReference>
<dbReference type="PROSITE" id="PS00395">
    <property type="entry name" value="ALANINE_RACEMASE"/>
    <property type="match status" value="1"/>
</dbReference>
<dbReference type="InterPro" id="IPR000821">
    <property type="entry name" value="Ala_racemase"/>
</dbReference>